<protein>
    <submittedName>
        <fullName evidence="2">SnoaL-like protein</fullName>
    </submittedName>
</protein>
<accession>A0A4R1Q3C8</accession>
<sequence length="112" mass="12233">MSIKLPSIIADFVRAKNDFQVEAMLACLTEDAIVEDEGQTLRGTAAIKSWLERTHAQYDDRLDVIGVQSEGSRYIVTAQVFGNFDGSPVPLDFDFVIAAGKISALCITLHGE</sequence>
<reference evidence="2 3" key="1">
    <citation type="submission" date="2019-03" db="EMBL/GenBank/DDBJ databases">
        <title>Genomic Encyclopedia of Type Strains, Phase IV (KMG-IV): sequencing the most valuable type-strain genomes for metagenomic binning, comparative biology and taxonomic classification.</title>
        <authorList>
            <person name="Goeker M."/>
        </authorList>
    </citation>
    <scope>NUCLEOTIDE SEQUENCE [LARGE SCALE GENOMIC DNA]</scope>
    <source>
        <strain evidence="2 3">DSM 15969</strain>
    </source>
</reference>
<dbReference type="RefSeq" id="WP_132075617.1">
    <property type="nucleotide sequence ID" value="NZ_SLUI01000002.1"/>
</dbReference>
<dbReference type="AlphaFoldDB" id="A0A4R1Q3C8"/>
<dbReference type="SUPFAM" id="SSF54427">
    <property type="entry name" value="NTF2-like"/>
    <property type="match status" value="1"/>
</dbReference>
<dbReference type="Proteomes" id="UP000295063">
    <property type="component" value="Unassembled WGS sequence"/>
</dbReference>
<evidence type="ECO:0000313" key="2">
    <source>
        <dbReference type="EMBL" id="TCL39305.1"/>
    </source>
</evidence>
<dbReference type="Gene3D" id="3.10.450.50">
    <property type="match status" value="1"/>
</dbReference>
<evidence type="ECO:0000313" key="3">
    <source>
        <dbReference type="Proteomes" id="UP000295063"/>
    </source>
</evidence>
<dbReference type="EMBL" id="SLUI01000002">
    <property type="protein sequence ID" value="TCL39305.1"/>
    <property type="molecule type" value="Genomic_DNA"/>
</dbReference>
<dbReference type="Pfam" id="PF12680">
    <property type="entry name" value="SnoaL_2"/>
    <property type="match status" value="1"/>
</dbReference>
<keyword evidence="3" id="KW-1185">Reference proteome</keyword>
<feature type="domain" description="SnoaL-like" evidence="1">
    <location>
        <begin position="10"/>
        <end position="95"/>
    </location>
</feature>
<gene>
    <name evidence="2" type="ORF">EV210_102219</name>
</gene>
<dbReference type="OrthoDB" id="8684708at2"/>
<proteinExistence type="predicted"/>
<evidence type="ECO:0000259" key="1">
    <source>
        <dbReference type="Pfam" id="PF12680"/>
    </source>
</evidence>
<dbReference type="InterPro" id="IPR037401">
    <property type="entry name" value="SnoaL-like"/>
</dbReference>
<dbReference type="InterPro" id="IPR032710">
    <property type="entry name" value="NTF2-like_dom_sf"/>
</dbReference>
<name>A0A4R1Q3C8_9FIRM</name>
<organism evidence="2 3">
    <name type="scientific">Anaerospora hongkongensis</name>
    <dbReference type="NCBI Taxonomy" id="244830"/>
    <lineage>
        <taxon>Bacteria</taxon>
        <taxon>Bacillati</taxon>
        <taxon>Bacillota</taxon>
        <taxon>Negativicutes</taxon>
        <taxon>Selenomonadales</taxon>
        <taxon>Sporomusaceae</taxon>
        <taxon>Anaerospora</taxon>
    </lineage>
</organism>
<comment type="caution">
    <text evidence="2">The sequence shown here is derived from an EMBL/GenBank/DDBJ whole genome shotgun (WGS) entry which is preliminary data.</text>
</comment>